<sequence>MATQSNTSSTGHGKIILKPYYVFKRLFTKTSVDGSPVPRPRKERKKFFNKTSKSPAPITPVVPVPVTAPIISAPIIVQNTAEHAAETDSNGIVEPFTPSGTQTTLSRILSTSPEYTQVASTFGIPNAKIMAIFSLEMPSEIKDAHAAHKEEEAGKIQSTPEAVTKRLFHGTKSTCDPNNLIKKGEVCGNVLCGLCGILKVGNKTTSSRCNGGMWFAQHANTSNGYTYPHAGTLLRVMYLVDVVHVTNVAYTVCTNKDHATLPRHLVIYKL</sequence>
<dbReference type="Gene3D" id="3.90.228.10">
    <property type="match status" value="1"/>
</dbReference>
<accession>A0A9N9AP15</accession>
<dbReference type="OrthoDB" id="2503928at2759"/>
<feature type="region of interest" description="Disordered" evidence="1">
    <location>
        <begin position="32"/>
        <end position="52"/>
    </location>
</feature>
<evidence type="ECO:0000313" key="2">
    <source>
        <dbReference type="EMBL" id="CAG8534936.1"/>
    </source>
</evidence>
<gene>
    <name evidence="2" type="ORF">PBRASI_LOCUS4297</name>
</gene>
<evidence type="ECO:0000313" key="3">
    <source>
        <dbReference type="Proteomes" id="UP000789739"/>
    </source>
</evidence>
<organism evidence="2 3">
    <name type="scientific">Paraglomus brasilianum</name>
    <dbReference type="NCBI Taxonomy" id="144538"/>
    <lineage>
        <taxon>Eukaryota</taxon>
        <taxon>Fungi</taxon>
        <taxon>Fungi incertae sedis</taxon>
        <taxon>Mucoromycota</taxon>
        <taxon>Glomeromycotina</taxon>
        <taxon>Glomeromycetes</taxon>
        <taxon>Paraglomerales</taxon>
        <taxon>Paraglomeraceae</taxon>
        <taxon>Paraglomus</taxon>
    </lineage>
</organism>
<dbReference type="AlphaFoldDB" id="A0A9N9AP15"/>
<dbReference type="Proteomes" id="UP000789739">
    <property type="component" value="Unassembled WGS sequence"/>
</dbReference>
<dbReference type="SUPFAM" id="SSF56399">
    <property type="entry name" value="ADP-ribosylation"/>
    <property type="match status" value="1"/>
</dbReference>
<reference evidence="2" key="1">
    <citation type="submission" date="2021-06" db="EMBL/GenBank/DDBJ databases">
        <authorList>
            <person name="Kallberg Y."/>
            <person name="Tangrot J."/>
            <person name="Rosling A."/>
        </authorList>
    </citation>
    <scope>NUCLEOTIDE SEQUENCE</scope>
    <source>
        <strain evidence="2">BR232B</strain>
    </source>
</reference>
<keyword evidence="3" id="KW-1185">Reference proteome</keyword>
<proteinExistence type="predicted"/>
<feature type="compositionally biased region" description="Basic residues" evidence="1">
    <location>
        <begin position="39"/>
        <end position="48"/>
    </location>
</feature>
<evidence type="ECO:0000256" key="1">
    <source>
        <dbReference type="SAM" id="MobiDB-lite"/>
    </source>
</evidence>
<dbReference type="EMBL" id="CAJVPI010000437">
    <property type="protein sequence ID" value="CAG8534936.1"/>
    <property type="molecule type" value="Genomic_DNA"/>
</dbReference>
<comment type="caution">
    <text evidence="2">The sequence shown here is derived from an EMBL/GenBank/DDBJ whole genome shotgun (WGS) entry which is preliminary data.</text>
</comment>
<protein>
    <submittedName>
        <fullName evidence="2">11622_t:CDS:1</fullName>
    </submittedName>
</protein>
<name>A0A9N9AP15_9GLOM</name>